<accession>A0A0D6Q5N1</accession>
<dbReference type="AlphaFoldDB" id="A0A0D6Q5N1"/>
<dbReference type="RefSeq" id="WP_010514634.1">
    <property type="nucleotide sequence ID" value="NZ_BANJ01000010.1"/>
</dbReference>
<name>A0A0D6Q5N1_KOMXY</name>
<evidence type="ECO:0000313" key="1">
    <source>
        <dbReference type="EMBL" id="GAN98734.1"/>
    </source>
</evidence>
<protein>
    <recommendedName>
        <fullName evidence="3">Transposase</fullName>
    </recommendedName>
</protein>
<reference evidence="1 2" key="1">
    <citation type="submission" date="2012-11" db="EMBL/GenBank/DDBJ databases">
        <title>Whole genome sequence of Gluconacetobacter xylinus NBRC 13693.</title>
        <authorList>
            <person name="Azuma Y."/>
            <person name="Higashiura N."/>
            <person name="Hirakawa H."/>
            <person name="Matsushita K."/>
        </authorList>
    </citation>
    <scope>NUCLEOTIDE SEQUENCE [LARGE SCALE GENOMIC DNA]</scope>
    <source>
        <strain evidence="1 2">NBRC 13693</strain>
    </source>
</reference>
<organism evidence="1 2">
    <name type="scientific">Komagataeibacter xylinus NBRC 13693</name>
    <dbReference type="NCBI Taxonomy" id="1234668"/>
    <lineage>
        <taxon>Bacteria</taxon>
        <taxon>Pseudomonadati</taxon>
        <taxon>Pseudomonadota</taxon>
        <taxon>Alphaproteobacteria</taxon>
        <taxon>Acetobacterales</taxon>
        <taxon>Acetobacteraceae</taxon>
        <taxon>Komagataeibacter</taxon>
    </lineage>
</organism>
<comment type="caution">
    <text evidence="1">The sequence shown here is derived from an EMBL/GenBank/DDBJ whole genome shotgun (WGS) entry which is preliminary data.</text>
</comment>
<gene>
    <name evidence="1" type="ORF">Gxy13693_010_051</name>
</gene>
<dbReference type="GeneID" id="79188546"/>
<evidence type="ECO:0000313" key="2">
    <source>
        <dbReference type="Proteomes" id="UP000032683"/>
    </source>
</evidence>
<evidence type="ECO:0008006" key="3">
    <source>
        <dbReference type="Google" id="ProtNLM"/>
    </source>
</evidence>
<sequence>MWNEPYLETCCRSALHRLKLSGNDGRPANVPDGPCLRRLNEMGLARSTGADRFTLTGAGDARHRTEILKLPA</sequence>
<dbReference type="EMBL" id="BANJ01000010">
    <property type="protein sequence ID" value="GAN98734.1"/>
    <property type="molecule type" value="Genomic_DNA"/>
</dbReference>
<dbReference type="Proteomes" id="UP000032683">
    <property type="component" value="Unassembled WGS sequence"/>
</dbReference>
<proteinExistence type="predicted"/>